<accession>A0A811JPY4</accession>
<dbReference type="AlphaFoldDB" id="A0A811JPY4"/>
<dbReference type="OrthoDB" id="10263912at2759"/>
<organism evidence="2 7">
    <name type="scientific">Bursaphelenchus okinawaensis</name>
    <dbReference type="NCBI Taxonomy" id="465554"/>
    <lineage>
        <taxon>Eukaryota</taxon>
        <taxon>Metazoa</taxon>
        <taxon>Ecdysozoa</taxon>
        <taxon>Nematoda</taxon>
        <taxon>Chromadorea</taxon>
        <taxon>Rhabditida</taxon>
        <taxon>Tylenchina</taxon>
        <taxon>Tylenchomorpha</taxon>
        <taxon>Aphelenchoidea</taxon>
        <taxon>Aphelenchoididae</taxon>
        <taxon>Bursaphelenchus</taxon>
    </lineage>
</organism>
<reference evidence="2" key="1">
    <citation type="submission" date="2020-09" db="EMBL/GenBank/DDBJ databases">
        <authorList>
            <person name="Kikuchi T."/>
        </authorList>
    </citation>
    <scope>NUCLEOTIDE SEQUENCE</scope>
    <source>
        <strain evidence="2">SH1</strain>
    </source>
</reference>
<proteinExistence type="predicted"/>
<evidence type="ECO:0000313" key="3">
    <source>
        <dbReference type="EMBL" id="CAD5205324.1"/>
    </source>
</evidence>
<dbReference type="EMBL" id="CAJFCW020000001">
    <property type="protein sequence ID" value="CAG9076785.1"/>
    <property type="molecule type" value="Genomic_DNA"/>
</dbReference>
<dbReference type="EMBL" id="CAJFCW020000001">
    <property type="protein sequence ID" value="CAG9076815.1"/>
    <property type="molecule type" value="Genomic_DNA"/>
</dbReference>
<dbReference type="Proteomes" id="UP000783686">
    <property type="component" value="Unassembled WGS sequence"/>
</dbReference>
<comment type="caution">
    <text evidence="2">The sequence shown here is derived from an EMBL/GenBank/DDBJ whole genome shotgun (WGS) entry which is preliminary data.</text>
</comment>
<dbReference type="EMBL" id="CAJFDH010000001">
    <property type="protein sequence ID" value="CAD5205321.1"/>
    <property type="molecule type" value="Genomic_DNA"/>
</dbReference>
<dbReference type="EMBL" id="CAJFDH010000001">
    <property type="protein sequence ID" value="CAD5205333.1"/>
    <property type="molecule type" value="Genomic_DNA"/>
</dbReference>
<dbReference type="EMBL" id="CAJFDH010000001">
    <property type="protein sequence ID" value="CAD5205324.1"/>
    <property type="molecule type" value="Genomic_DNA"/>
</dbReference>
<name>A0A811JPY4_9BILA</name>
<evidence type="ECO:0000313" key="4">
    <source>
        <dbReference type="EMBL" id="CAD5205327.1"/>
    </source>
</evidence>
<dbReference type="EMBL" id="CAJFDH010000001">
    <property type="protein sequence ID" value="CAD5205327.1"/>
    <property type="molecule type" value="Genomic_DNA"/>
</dbReference>
<dbReference type="EMBL" id="CAJFCW020000001">
    <property type="protein sequence ID" value="CAG9076794.1"/>
    <property type="molecule type" value="Genomic_DNA"/>
</dbReference>
<dbReference type="EMBL" id="CAJFDH010000001">
    <property type="protein sequence ID" value="CAD5205330.1"/>
    <property type="molecule type" value="Genomic_DNA"/>
</dbReference>
<evidence type="ECO:0000313" key="1">
    <source>
        <dbReference type="EMBL" id="CAD5205318.1"/>
    </source>
</evidence>
<evidence type="ECO:0000313" key="6">
    <source>
        <dbReference type="EMBL" id="CAD5205333.1"/>
    </source>
</evidence>
<sequence>MDGARANDLYSAVVEHCEISRRVGVANIQVRSLKTEVEKGSACTVIVRGLTDPKAQANAGFEVVALKFTCGLRCIRRKGSGLIFPRHDEEIDGTSVLLKRGNANELADTA</sequence>
<gene>
    <name evidence="4" type="ORF">BOKJ2_LOCUS11</name>
    <name evidence="5" type="ORF">BOKJ2_LOCUS14</name>
    <name evidence="6" type="ORF">BOKJ2_LOCUS17</name>
    <name evidence="1" type="ORF">BOKJ2_LOCUS2</name>
    <name evidence="2" type="ORF">BOKJ2_LOCUS5</name>
    <name evidence="3" type="ORF">BOKJ2_LOCUS8</name>
</gene>
<evidence type="ECO:0000313" key="7">
    <source>
        <dbReference type="Proteomes" id="UP000614601"/>
    </source>
</evidence>
<evidence type="ECO:0000313" key="5">
    <source>
        <dbReference type="EMBL" id="CAD5205330.1"/>
    </source>
</evidence>
<dbReference type="EMBL" id="CAJFCW020000001">
    <property type="protein sequence ID" value="CAG9076827.1"/>
    <property type="molecule type" value="Genomic_DNA"/>
</dbReference>
<evidence type="ECO:0000313" key="2">
    <source>
        <dbReference type="EMBL" id="CAD5205321.1"/>
    </source>
</evidence>
<dbReference type="EMBL" id="CAJFDH010000001">
    <property type="protein sequence ID" value="CAD5205318.1"/>
    <property type="molecule type" value="Genomic_DNA"/>
</dbReference>
<dbReference type="Proteomes" id="UP000614601">
    <property type="component" value="Unassembled WGS sequence"/>
</dbReference>
<keyword evidence="7" id="KW-1185">Reference proteome</keyword>
<dbReference type="EMBL" id="CAJFCW020000001">
    <property type="protein sequence ID" value="CAG9076803.1"/>
    <property type="molecule type" value="Genomic_DNA"/>
</dbReference>
<protein>
    <submittedName>
        <fullName evidence="2">Uncharacterized protein</fullName>
    </submittedName>
</protein>
<dbReference type="EMBL" id="CAJFCW020000001">
    <property type="protein sequence ID" value="CAG9076773.1"/>
    <property type="molecule type" value="Genomic_DNA"/>
</dbReference>